<feature type="compositionally biased region" description="Low complexity" evidence="4">
    <location>
        <begin position="187"/>
        <end position="196"/>
    </location>
</feature>
<evidence type="ECO:0000256" key="2">
    <source>
        <dbReference type="ARBA" id="ARBA00023043"/>
    </source>
</evidence>
<feature type="repeat" description="ANK" evidence="3">
    <location>
        <begin position="236"/>
        <end position="268"/>
    </location>
</feature>
<evidence type="ECO:0000313" key="6">
    <source>
        <dbReference type="Proteomes" id="UP001165090"/>
    </source>
</evidence>
<feature type="region of interest" description="Disordered" evidence="4">
    <location>
        <begin position="960"/>
        <end position="992"/>
    </location>
</feature>
<feature type="compositionally biased region" description="Low complexity" evidence="4">
    <location>
        <begin position="693"/>
        <end position="714"/>
    </location>
</feature>
<comment type="caution">
    <text evidence="5">The sequence shown here is derived from an EMBL/GenBank/DDBJ whole genome shotgun (WGS) entry which is preliminary data.</text>
</comment>
<name>A0ABQ5SNC2_9CHLO</name>
<reference evidence="5 6" key="1">
    <citation type="journal article" date="2023" name="IScience">
        <title>Expanded male sex-determining region conserved during the evolution of homothallism in the green alga Volvox.</title>
        <authorList>
            <person name="Yamamoto K."/>
            <person name="Matsuzaki R."/>
            <person name="Mahakham W."/>
            <person name="Heman W."/>
            <person name="Sekimoto H."/>
            <person name="Kawachi M."/>
            <person name="Minakuchi Y."/>
            <person name="Toyoda A."/>
            <person name="Nozaki H."/>
        </authorList>
    </citation>
    <scope>NUCLEOTIDE SEQUENCE [LARGE SCALE GENOMIC DNA]</scope>
    <source>
        <strain evidence="5 6">NIES-4468</strain>
    </source>
</reference>
<feature type="region of interest" description="Disordered" evidence="4">
    <location>
        <begin position="667"/>
        <end position="730"/>
    </location>
</feature>
<feature type="repeat" description="ANK" evidence="3">
    <location>
        <begin position="356"/>
        <end position="388"/>
    </location>
</feature>
<feature type="region of interest" description="Disordered" evidence="4">
    <location>
        <begin position="74"/>
        <end position="101"/>
    </location>
</feature>
<dbReference type="InterPro" id="IPR002110">
    <property type="entry name" value="Ankyrin_rpt"/>
</dbReference>
<feature type="compositionally biased region" description="Gly residues" evidence="4">
    <location>
        <begin position="715"/>
        <end position="730"/>
    </location>
</feature>
<feature type="compositionally biased region" description="Low complexity" evidence="4">
    <location>
        <begin position="517"/>
        <end position="536"/>
    </location>
</feature>
<dbReference type="SUPFAM" id="SSF48403">
    <property type="entry name" value="Ankyrin repeat"/>
    <property type="match status" value="1"/>
</dbReference>
<dbReference type="Gene3D" id="1.25.40.20">
    <property type="entry name" value="Ankyrin repeat-containing domain"/>
    <property type="match status" value="2"/>
</dbReference>
<feature type="compositionally biased region" description="Low complexity" evidence="4">
    <location>
        <begin position="960"/>
        <end position="975"/>
    </location>
</feature>
<feature type="region of interest" description="Disordered" evidence="4">
    <location>
        <begin position="887"/>
        <end position="934"/>
    </location>
</feature>
<feature type="compositionally biased region" description="Low complexity" evidence="4">
    <location>
        <begin position="470"/>
        <end position="485"/>
    </location>
</feature>
<accession>A0ABQ5SNC2</accession>
<evidence type="ECO:0000256" key="4">
    <source>
        <dbReference type="SAM" id="MobiDB-lite"/>
    </source>
</evidence>
<keyword evidence="1" id="KW-0677">Repeat</keyword>
<dbReference type="InterPro" id="IPR050776">
    <property type="entry name" value="Ank_Repeat/CDKN_Inhibitor"/>
</dbReference>
<feature type="region of interest" description="Disordered" evidence="4">
    <location>
        <begin position="1141"/>
        <end position="1180"/>
    </location>
</feature>
<dbReference type="InterPro" id="IPR036770">
    <property type="entry name" value="Ankyrin_rpt-contain_sf"/>
</dbReference>
<dbReference type="Proteomes" id="UP001165090">
    <property type="component" value="Unassembled WGS sequence"/>
</dbReference>
<feature type="region of interest" description="Disordered" evidence="4">
    <location>
        <begin position="149"/>
        <end position="196"/>
    </location>
</feature>
<keyword evidence="2 3" id="KW-0040">ANK repeat</keyword>
<dbReference type="SMART" id="SM00248">
    <property type="entry name" value="ANK"/>
    <property type="match status" value="5"/>
</dbReference>
<protein>
    <submittedName>
        <fullName evidence="5">Uncharacterized protein</fullName>
    </submittedName>
</protein>
<feature type="region of interest" description="Disordered" evidence="4">
    <location>
        <begin position="470"/>
        <end position="548"/>
    </location>
</feature>
<dbReference type="PANTHER" id="PTHR24201">
    <property type="entry name" value="ANK_REP_REGION DOMAIN-CONTAINING PROTEIN"/>
    <property type="match status" value="1"/>
</dbReference>
<evidence type="ECO:0000256" key="1">
    <source>
        <dbReference type="ARBA" id="ARBA00022737"/>
    </source>
</evidence>
<sequence>MCAVQDAVIQSDCVSPEQPEMAVSVIAVCRHSDKLLRGNEQLSIMVTAGPFTQPQAEEVGVAVTTVSEAQLHPRQGNAGIQGPGERAGGEPSGQACAPASTSGEVSQLTSLDARTVMACTTDVTVCGAFALAKTSAVLRGTNANSGIQTRSSAAVLPPEAGTGEESDTKLTPERSTPLDRVNPVPQTSSNSTAAAATKPDISTLASAVAASKLGLVDQLSQALATCAAVAFAKDAEDRTCLHYAAGYGHEECVSLLLEHHSDTRVRDANGDVPLHFAAIHGHPMCAYNITKAGPSTCLTRNYRGQTPVEVAVACERGEVLNAMLLACAGDGSGGVTVQAMRKLLASGAVPDTWAPNGSSALMLAAAANGTEALAVLLEAGATLELQDALGRSALMFAAGNCAKDTLVVLLDAGACISQRDRRGRNVLDYAPAGSEVRRLLQARLDELEAVANKLQADLLASLDSSDLVAGASGSSSSETKAASGSGRKKKQQAAGKKGNVATSSLATKINPTGNGVGSVQTGGTASSTGAAAKSKSMPPATDGPTSAAGATSFLQVPIAAPNDMLMVEEPARSYVASDVHQDNGGCDNDASEWQTVSSYKCAAKTRQQQQQSEHDTQRPASTSNGVASAVAAFGLSTTAASAGSGARHGRGASASSVGASAVAVAPAASGRSGSTCSRSGPSQAGVRGKPVQPSGVAAAPASACMAASPHPKGVSGSGKGSGSSGIGVGHGTSVRKAPEVLSAVAVASNAPLSAETVASSAPAAAPPVSGFKAALLGFDAQANNAAAANTCVAVHLDLPPITVAISGTAPRPPVPPQRPALASTSVTTCPTLSLAGERKPAWGGVKLGMQPVPLPATSVAGCSPQSYPPLAGSAVTSVGSYTQVGLPQPVTTKSAPPTGPAAELATRQPHSQPRISVGPLSPAAPPSTPAAAAASNFQAPPSCAETCSAAAVSMPPSITSLAESEASSSTGTCSSQHTGAGASSPRSFGHDWTRPSPVDVLLQAAIAAAVGDVGVSDQQASDGKLPGHSNSISAASSSSCLSFDVGTSLTPLDAVMPQVIPQPSQQQQTTGLPCLGVSHLGGTEVPPPARRARDGAALLQVKGILTDRIPTATTTTAVAEPRPLAEVSQCSTSCRTAAAAGTGERSGGRASGGGATGVFPSGGGRSSSSRSGGKAAASAGGGSAVLDVARLKAETEGLQRRLRQVEQRHSQELAAVIFDAEEHELAVVERAIAQERLRITANLLAIGLCPEAILAVITPPGHGLDVQQLFAAEMTGTSGLTALPQTVQQVPAQAVPQVAAPITLPASLDETGPNPLAAPSAPAASSSNAKIVAPISAQPGMMSSAPGNASGSLHPMKSLSPSKSFTTGASVGSAAAAAAAARRSGSCTAICSGSSGNYCSHHSSCDSAPCVVSDGSSRYWVHGSCSGNSSCSAASPNGMNGVGTVANDCGHNGGGGGPTVATLPLAPSAAIAIPCSGDNGAPGFHSAASAAAHSHSYRPSRMHGFGSPGGVGSGFGGHSSFGSGCGVVGSLCGGLGLGILSGVAMGDTGGCGLAEAGPEGTRAEEEDEGEMDLPACGDISALLAMSDDDGM</sequence>
<feature type="compositionally biased region" description="Low complexity" evidence="4">
    <location>
        <begin position="1166"/>
        <end position="1178"/>
    </location>
</feature>
<dbReference type="Pfam" id="PF12796">
    <property type="entry name" value="Ank_2"/>
    <property type="match status" value="2"/>
</dbReference>
<dbReference type="PANTHER" id="PTHR24201:SF15">
    <property type="entry name" value="ANKYRIN REPEAT DOMAIN-CONTAINING PROTEIN 66"/>
    <property type="match status" value="1"/>
</dbReference>
<feature type="region of interest" description="Disordered" evidence="4">
    <location>
        <begin position="604"/>
        <end position="624"/>
    </location>
</feature>
<feature type="repeat" description="ANK" evidence="3">
    <location>
        <begin position="389"/>
        <end position="421"/>
    </location>
</feature>
<feature type="compositionally biased region" description="Gly residues" evidence="4">
    <location>
        <begin position="1149"/>
        <end position="1165"/>
    </location>
</feature>
<proteinExistence type="predicted"/>
<dbReference type="PROSITE" id="PS50088">
    <property type="entry name" value="ANK_REPEAT"/>
    <property type="match status" value="3"/>
</dbReference>
<organism evidence="5 6">
    <name type="scientific">Volvox africanus</name>
    <dbReference type="NCBI Taxonomy" id="51714"/>
    <lineage>
        <taxon>Eukaryota</taxon>
        <taxon>Viridiplantae</taxon>
        <taxon>Chlorophyta</taxon>
        <taxon>core chlorophytes</taxon>
        <taxon>Chlorophyceae</taxon>
        <taxon>CS clade</taxon>
        <taxon>Chlamydomonadales</taxon>
        <taxon>Volvocaceae</taxon>
        <taxon>Volvox</taxon>
    </lineage>
</organism>
<evidence type="ECO:0000313" key="5">
    <source>
        <dbReference type="EMBL" id="GLI70897.1"/>
    </source>
</evidence>
<dbReference type="EMBL" id="BSDZ01000101">
    <property type="protein sequence ID" value="GLI70897.1"/>
    <property type="molecule type" value="Genomic_DNA"/>
</dbReference>
<feature type="compositionally biased region" description="Polar residues" evidence="4">
    <location>
        <begin position="500"/>
        <end position="513"/>
    </location>
</feature>
<gene>
    <name evidence="5" type="ORF">VaNZ11_015921</name>
</gene>
<evidence type="ECO:0000256" key="3">
    <source>
        <dbReference type="PROSITE-ProRule" id="PRU00023"/>
    </source>
</evidence>
<dbReference type="PROSITE" id="PS50297">
    <property type="entry name" value="ANK_REP_REGION"/>
    <property type="match status" value="2"/>
</dbReference>
<keyword evidence="6" id="KW-1185">Reference proteome</keyword>
<feature type="compositionally biased region" description="Low complexity" evidence="4">
    <location>
        <begin position="667"/>
        <end position="682"/>
    </location>
</feature>